<sequence length="92" mass="9928">MPAKKAAKKVAKTAPTKTAKKAVKKTAAAPGDAPKVVKKAAKKTARTKSGPSTDEIAEAAYLNYRRRVEQGLEGNHEEDWLEAEQALQKAKK</sequence>
<accession>A0A975G7L7</accession>
<reference evidence="2" key="1">
    <citation type="submission" date="2021-04" db="EMBL/GenBank/DDBJ databases">
        <title>Luteolibacter sp. 32A isolated from the skin of an Anderson's salamander (Ambystoma andersonii).</title>
        <authorList>
            <person name="Spergser J."/>
            <person name="Busse H.-J."/>
        </authorList>
    </citation>
    <scope>NUCLEOTIDE SEQUENCE</scope>
    <source>
        <strain evidence="2">32A</strain>
    </source>
</reference>
<dbReference type="EMBL" id="CP073100">
    <property type="protein sequence ID" value="QUE50287.1"/>
    <property type="molecule type" value="Genomic_DNA"/>
</dbReference>
<keyword evidence="3" id="KW-1185">Reference proteome</keyword>
<feature type="compositionally biased region" description="Basic residues" evidence="1">
    <location>
        <begin position="36"/>
        <end position="46"/>
    </location>
</feature>
<dbReference type="KEGG" id="lamb:KBB96_15605"/>
<feature type="compositionally biased region" description="Basic residues" evidence="1">
    <location>
        <begin position="1"/>
        <end position="11"/>
    </location>
</feature>
<feature type="compositionally biased region" description="Low complexity" evidence="1">
    <location>
        <begin position="25"/>
        <end position="34"/>
    </location>
</feature>
<dbReference type="AlphaFoldDB" id="A0A975G7L7"/>
<proteinExistence type="predicted"/>
<evidence type="ECO:0000256" key="1">
    <source>
        <dbReference type="SAM" id="MobiDB-lite"/>
    </source>
</evidence>
<evidence type="ECO:0000313" key="2">
    <source>
        <dbReference type="EMBL" id="QUE50287.1"/>
    </source>
</evidence>
<name>A0A975G7L7_9BACT</name>
<organism evidence="2 3">
    <name type="scientific">Luteolibacter ambystomatis</name>
    <dbReference type="NCBI Taxonomy" id="2824561"/>
    <lineage>
        <taxon>Bacteria</taxon>
        <taxon>Pseudomonadati</taxon>
        <taxon>Verrucomicrobiota</taxon>
        <taxon>Verrucomicrobiia</taxon>
        <taxon>Verrucomicrobiales</taxon>
        <taxon>Verrucomicrobiaceae</taxon>
        <taxon>Luteolibacter</taxon>
    </lineage>
</organism>
<feature type="region of interest" description="Disordered" evidence="1">
    <location>
        <begin position="1"/>
        <end position="54"/>
    </location>
</feature>
<evidence type="ECO:0008006" key="4">
    <source>
        <dbReference type="Google" id="ProtNLM"/>
    </source>
</evidence>
<dbReference type="Proteomes" id="UP000676169">
    <property type="component" value="Chromosome"/>
</dbReference>
<dbReference type="RefSeq" id="WP_211630427.1">
    <property type="nucleotide sequence ID" value="NZ_CP073100.1"/>
</dbReference>
<gene>
    <name evidence="2" type="ORF">KBB96_15605</name>
</gene>
<evidence type="ECO:0000313" key="3">
    <source>
        <dbReference type="Proteomes" id="UP000676169"/>
    </source>
</evidence>
<protein>
    <recommendedName>
        <fullName evidence="4">DUF2934 domain-containing protein</fullName>
    </recommendedName>
</protein>